<dbReference type="Proteomes" id="UP000267027">
    <property type="component" value="Unassembled WGS sequence"/>
</dbReference>
<evidence type="ECO:0000256" key="1">
    <source>
        <dbReference type="ARBA" id="ARBA00004141"/>
    </source>
</evidence>
<keyword evidence="12 14" id="KW-0456">Lyase</keyword>
<keyword evidence="7 14" id="KW-0276">Fatty acid metabolism</keyword>
<accession>A0A0R3PRU2</accession>
<dbReference type="PANTHER" id="PTHR11035">
    <property type="entry name" value="VERY-LONG-CHAIN (3R)-3-HYDROXYACYL-COA DEHYDRATASE"/>
    <property type="match status" value="1"/>
</dbReference>
<dbReference type="AlphaFoldDB" id="A0A0R3PRU2"/>
<protein>
    <recommendedName>
        <fullName evidence="4 14">Very-long-chain (3R)-3-hydroxyacyl-CoA dehydratase</fullName>
        <ecNumber evidence="4 14">4.2.1.134</ecNumber>
    </recommendedName>
</protein>
<dbReference type="EMBL" id="UYYA01004135">
    <property type="protein sequence ID" value="VDM59846.1"/>
    <property type="molecule type" value="Genomic_DNA"/>
</dbReference>
<comment type="subcellular location">
    <subcellularLocation>
        <location evidence="14">Endoplasmic reticulum membrane</location>
        <topology evidence="14">Multi-pass membrane protein</topology>
    </subcellularLocation>
    <subcellularLocation>
        <location evidence="1">Membrane</location>
        <topology evidence="1">Multi-pass membrane protein</topology>
    </subcellularLocation>
</comment>
<evidence type="ECO:0000256" key="2">
    <source>
        <dbReference type="ARBA" id="ARBA00005194"/>
    </source>
</evidence>
<evidence type="ECO:0000256" key="4">
    <source>
        <dbReference type="ARBA" id="ARBA00013122"/>
    </source>
</evidence>
<evidence type="ECO:0000256" key="9">
    <source>
        <dbReference type="ARBA" id="ARBA00023098"/>
    </source>
</evidence>
<comment type="pathway">
    <text evidence="2 14">Lipid metabolism; fatty acid biosynthesis.</text>
</comment>
<evidence type="ECO:0000313" key="17">
    <source>
        <dbReference type="WBParaSite" id="ACOC_0000826001-mRNA-1"/>
    </source>
</evidence>
<dbReference type="GO" id="GO:0102158">
    <property type="term" value="F:very-long-chain (3R)-3-hydroxyacyl-CoA dehydratase activity"/>
    <property type="evidence" value="ECO:0007669"/>
    <property type="project" value="UniProtKB-EC"/>
</dbReference>
<dbReference type="GO" id="GO:0042761">
    <property type="term" value="P:very long-chain fatty acid biosynthetic process"/>
    <property type="evidence" value="ECO:0007669"/>
    <property type="project" value="TreeGrafter"/>
</dbReference>
<dbReference type="WBParaSite" id="ACOC_0000826001-mRNA-1">
    <property type="protein sequence ID" value="ACOC_0000826001-mRNA-1"/>
    <property type="gene ID" value="ACOC_0000826001"/>
</dbReference>
<evidence type="ECO:0000313" key="15">
    <source>
        <dbReference type="EMBL" id="VDM59846.1"/>
    </source>
</evidence>
<dbReference type="STRING" id="334426.A0A0R3PRU2"/>
<evidence type="ECO:0000256" key="11">
    <source>
        <dbReference type="ARBA" id="ARBA00023160"/>
    </source>
</evidence>
<evidence type="ECO:0000256" key="5">
    <source>
        <dbReference type="ARBA" id="ARBA00022516"/>
    </source>
</evidence>
<comment type="catalytic activity">
    <reaction evidence="13 14">
        <text>a very-long-chain (3R)-3-hydroxyacyl-CoA = a very-long-chain (2E)-enoyl-CoA + H2O</text>
        <dbReference type="Rhea" id="RHEA:45812"/>
        <dbReference type="ChEBI" id="CHEBI:15377"/>
        <dbReference type="ChEBI" id="CHEBI:83728"/>
        <dbReference type="ChEBI" id="CHEBI:85440"/>
        <dbReference type="EC" id="4.2.1.134"/>
    </reaction>
</comment>
<dbReference type="GO" id="GO:0005789">
    <property type="term" value="C:endoplasmic reticulum membrane"/>
    <property type="evidence" value="ECO:0007669"/>
    <property type="project" value="UniProtKB-SubCell"/>
</dbReference>
<keyword evidence="16" id="KW-1185">Reference proteome</keyword>
<keyword evidence="11 14" id="KW-0275">Fatty acid biosynthesis</keyword>
<evidence type="ECO:0000256" key="13">
    <source>
        <dbReference type="ARBA" id="ARBA00036671"/>
    </source>
</evidence>
<feature type="transmembrane region" description="Helical" evidence="14">
    <location>
        <begin position="115"/>
        <end position="132"/>
    </location>
</feature>
<name>A0A0R3PRU2_ANGCS</name>
<evidence type="ECO:0000313" key="16">
    <source>
        <dbReference type="Proteomes" id="UP000267027"/>
    </source>
</evidence>
<comment type="similarity">
    <text evidence="3 14">Belongs to the very long-chain fatty acids dehydratase HACD family.</text>
</comment>
<keyword evidence="8 14" id="KW-1133">Transmembrane helix</keyword>
<reference evidence="15 16" key="2">
    <citation type="submission" date="2018-11" db="EMBL/GenBank/DDBJ databases">
        <authorList>
            <consortium name="Pathogen Informatics"/>
        </authorList>
    </citation>
    <scope>NUCLEOTIDE SEQUENCE [LARGE SCALE GENOMIC DNA]</scope>
    <source>
        <strain evidence="15 16">Costa Rica</strain>
    </source>
</reference>
<dbReference type="InterPro" id="IPR007482">
    <property type="entry name" value="Tyr_Pase-like_PTPLA"/>
</dbReference>
<evidence type="ECO:0000256" key="3">
    <source>
        <dbReference type="ARBA" id="ARBA00007811"/>
    </source>
</evidence>
<sequence length="219" mass="25328">MNPRQLYLFLYNSVQFVGWGVVLSKTLFGLTKQLSWPRLYKSVQIEVQLFQTLAILEVIHAMLGLVRSPVGTTLMQVFSRVTLVWPILHVCASARSSVGVPMLLVAWSFTEVVRYSFYALGLFNAVPYFLTWMRYTFFIVLYPLGVTGELLTLIGSFPEVEEKKYFSLEMPNPLNIGISFYWILVGCALFYIPGFPQLYLYMFTQRKKVLKTNTEKKRQ</sequence>
<dbReference type="Pfam" id="PF04387">
    <property type="entry name" value="PTPLA"/>
    <property type="match status" value="1"/>
</dbReference>
<keyword evidence="5 14" id="KW-0444">Lipid biosynthesis</keyword>
<evidence type="ECO:0000256" key="10">
    <source>
        <dbReference type="ARBA" id="ARBA00023136"/>
    </source>
</evidence>
<feature type="transmembrane region" description="Helical" evidence="14">
    <location>
        <begin position="7"/>
        <end position="28"/>
    </location>
</feature>
<evidence type="ECO:0000256" key="6">
    <source>
        <dbReference type="ARBA" id="ARBA00022692"/>
    </source>
</evidence>
<feature type="transmembrane region" description="Helical" evidence="14">
    <location>
        <begin position="48"/>
        <end position="66"/>
    </location>
</feature>
<keyword evidence="6 14" id="KW-0812">Transmembrane</keyword>
<proteinExistence type="inferred from homology"/>
<evidence type="ECO:0000256" key="8">
    <source>
        <dbReference type="ARBA" id="ARBA00022989"/>
    </source>
</evidence>
<keyword evidence="14" id="KW-0256">Endoplasmic reticulum</keyword>
<keyword evidence="9 14" id="KW-0443">Lipid metabolism</keyword>
<dbReference type="UniPathway" id="UPA00094"/>
<dbReference type="OrthoDB" id="46988at2759"/>
<feature type="transmembrane region" description="Helical" evidence="14">
    <location>
        <begin position="87"/>
        <end position="109"/>
    </location>
</feature>
<feature type="transmembrane region" description="Helical" evidence="14">
    <location>
        <begin position="178"/>
        <end position="201"/>
    </location>
</feature>
<organism evidence="17">
    <name type="scientific">Angiostrongylus costaricensis</name>
    <name type="common">Nematode worm</name>
    <dbReference type="NCBI Taxonomy" id="334426"/>
    <lineage>
        <taxon>Eukaryota</taxon>
        <taxon>Metazoa</taxon>
        <taxon>Ecdysozoa</taxon>
        <taxon>Nematoda</taxon>
        <taxon>Chromadorea</taxon>
        <taxon>Rhabditida</taxon>
        <taxon>Rhabditina</taxon>
        <taxon>Rhabditomorpha</taxon>
        <taxon>Strongyloidea</taxon>
        <taxon>Metastrongylidae</taxon>
        <taxon>Angiostrongylus</taxon>
    </lineage>
</organism>
<evidence type="ECO:0000256" key="12">
    <source>
        <dbReference type="ARBA" id="ARBA00023239"/>
    </source>
</evidence>
<dbReference type="EC" id="4.2.1.134" evidence="4 14"/>
<dbReference type="GO" id="GO:0030148">
    <property type="term" value="P:sphingolipid biosynthetic process"/>
    <property type="evidence" value="ECO:0007669"/>
    <property type="project" value="TreeGrafter"/>
</dbReference>
<keyword evidence="10 14" id="KW-0472">Membrane</keyword>
<gene>
    <name evidence="15" type="ORF">ACOC_LOCUS8261</name>
</gene>
<reference evidence="17" key="1">
    <citation type="submission" date="2017-02" db="UniProtKB">
        <authorList>
            <consortium name="WormBaseParasite"/>
        </authorList>
    </citation>
    <scope>IDENTIFICATION</scope>
</reference>
<feature type="transmembrane region" description="Helical" evidence="14">
    <location>
        <begin position="139"/>
        <end position="158"/>
    </location>
</feature>
<dbReference type="OMA" id="SEWWLMY"/>
<dbReference type="PANTHER" id="PTHR11035:SF3">
    <property type="entry name" value="VERY-LONG-CHAIN (3R)-3-HYDROXYACYL-COA DEHYDRATASE"/>
    <property type="match status" value="1"/>
</dbReference>
<dbReference type="GO" id="GO:0030497">
    <property type="term" value="P:fatty acid elongation"/>
    <property type="evidence" value="ECO:0007669"/>
    <property type="project" value="TreeGrafter"/>
</dbReference>
<comment type="function">
    <text evidence="14">Catalyzes the third of the four reactions of the long-chain fatty acids elongation cycle. This endoplasmic reticulum-bound enzymatic process, allows the addition of two carbons to the chain of long- and very long-chain fatty acids/VLCFAs per cycle. This enzyme catalyzes the dehydration of the 3-hydroxyacyl-CoA intermediate into trans-2,3-enoyl-CoA, within each cycle of fatty acid elongation. Thereby, it participates to the production of VLCFAs of different chain lengths that are involved in multiple biological processes as precursors of membrane lipids and lipid mediators.</text>
</comment>
<evidence type="ECO:0000256" key="14">
    <source>
        <dbReference type="RuleBase" id="RU363109"/>
    </source>
</evidence>
<evidence type="ECO:0000256" key="7">
    <source>
        <dbReference type="ARBA" id="ARBA00022832"/>
    </source>
</evidence>